<dbReference type="PANTHER" id="PTHR43328:SF1">
    <property type="entry name" value="N-ACETYLTRANSFERASE DOMAIN-CONTAINING PROTEIN"/>
    <property type="match status" value="1"/>
</dbReference>
<name>A0ABT0M9G1_9BACL</name>
<reference evidence="2 3" key="1">
    <citation type="submission" date="2022-05" db="EMBL/GenBank/DDBJ databases">
        <title>Sporolactobacillus sp nov CPB3-1, isolated from tree bark (Mangifera indica L.).</title>
        <authorList>
            <person name="Phuengjayaem S."/>
            <person name="Tanasupawat S."/>
        </authorList>
    </citation>
    <scope>NUCLEOTIDE SEQUENCE [LARGE SCALE GENOMIC DNA]</scope>
    <source>
        <strain evidence="2 3">CPB3-1</strain>
    </source>
</reference>
<gene>
    <name evidence="2" type="ORF">M3N64_06105</name>
</gene>
<dbReference type="PROSITE" id="PS51186">
    <property type="entry name" value="GNAT"/>
    <property type="match status" value="1"/>
</dbReference>
<dbReference type="Proteomes" id="UP001203004">
    <property type="component" value="Unassembled WGS sequence"/>
</dbReference>
<dbReference type="InterPro" id="IPR016181">
    <property type="entry name" value="Acyl_CoA_acyltransferase"/>
</dbReference>
<dbReference type="SUPFAM" id="SSF55729">
    <property type="entry name" value="Acyl-CoA N-acyltransferases (Nat)"/>
    <property type="match status" value="1"/>
</dbReference>
<proteinExistence type="predicted"/>
<dbReference type="CDD" id="cd04301">
    <property type="entry name" value="NAT_SF"/>
    <property type="match status" value="1"/>
</dbReference>
<dbReference type="RefSeq" id="WP_249099653.1">
    <property type="nucleotide sequence ID" value="NZ_JAMAST010000004.1"/>
</dbReference>
<dbReference type="PANTHER" id="PTHR43328">
    <property type="entry name" value="ACETYLTRANSFERASE-RELATED"/>
    <property type="match status" value="1"/>
</dbReference>
<evidence type="ECO:0000313" key="2">
    <source>
        <dbReference type="EMBL" id="MCL1631521.1"/>
    </source>
</evidence>
<accession>A0ABT0M9G1</accession>
<dbReference type="Pfam" id="PF00583">
    <property type="entry name" value="Acetyltransf_1"/>
    <property type="match status" value="1"/>
</dbReference>
<evidence type="ECO:0000259" key="1">
    <source>
        <dbReference type="PROSITE" id="PS51186"/>
    </source>
</evidence>
<sequence length="156" mass="17818">MENQVDLAFYNDTAHMFEDYHLPEQQLSFTAHPIDSLRDCAREKERHPVVVLSNGKVAGFFVLHATQQYSGNKNALLLRAFSINDKDQGRGIATAALQRLYPFVRTHFPSVNELILAVNHRNSVAQHVYFKNGFRDTGRRAMGRAGEMFLFSKTFD</sequence>
<dbReference type="Gene3D" id="3.40.630.30">
    <property type="match status" value="1"/>
</dbReference>
<comment type="caution">
    <text evidence="2">The sequence shown here is derived from an EMBL/GenBank/DDBJ whole genome shotgun (WGS) entry which is preliminary data.</text>
</comment>
<dbReference type="EMBL" id="JAMAST010000004">
    <property type="protein sequence ID" value="MCL1631521.1"/>
    <property type="molecule type" value="Genomic_DNA"/>
</dbReference>
<keyword evidence="3" id="KW-1185">Reference proteome</keyword>
<organism evidence="2 3">
    <name type="scientific">Sporolactobacillus mangiferae</name>
    <dbReference type="NCBI Taxonomy" id="2940498"/>
    <lineage>
        <taxon>Bacteria</taxon>
        <taxon>Bacillati</taxon>
        <taxon>Bacillota</taxon>
        <taxon>Bacilli</taxon>
        <taxon>Bacillales</taxon>
        <taxon>Sporolactobacillaceae</taxon>
        <taxon>Sporolactobacillus</taxon>
    </lineage>
</organism>
<feature type="domain" description="N-acetyltransferase" evidence="1">
    <location>
        <begin position="3"/>
        <end position="156"/>
    </location>
</feature>
<evidence type="ECO:0000313" key="3">
    <source>
        <dbReference type="Proteomes" id="UP001203004"/>
    </source>
</evidence>
<dbReference type="InterPro" id="IPR000182">
    <property type="entry name" value="GNAT_dom"/>
</dbReference>
<protein>
    <submittedName>
        <fullName evidence="2">GNAT family N-acetyltransferase</fullName>
    </submittedName>
</protein>